<organism evidence="3 4">
    <name type="scientific">Temnothorax curvispinosus</name>
    <dbReference type="NCBI Taxonomy" id="300111"/>
    <lineage>
        <taxon>Eukaryota</taxon>
        <taxon>Metazoa</taxon>
        <taxon>Ecdysozoa</taxon>
        <taxon>Arthropoda</taxon>
        <taxon>Hexapoda</taxon>
        <taxon>Insecta</taxon>
        <taxon>Pterygota</taxon>
        <taxon>Neoptera</taxon>
        <taxon>Endopterygota</taxon>
        <taxon>Hymenoptera</taxon>
        <taxon>Apocrita</taxon>
        <taxon>Aculeata</taxon>
        <taxon>Formicoidea</taxon>
        <taxon>Formicidae</taxon>
        <taxon>Myrmicinae</taxon>
        <taxon>Temnothorax</taxon>
    </lineage>
</organism>
<dbReference type="GO" id="GO:0071897">
    <property type="term" value="P:DNA biosynthetic process"/>
    <property type="evidence" value="ECO:0007669"/>
    <property type="project" value="UniProtKB-ARBA"/>
</dbReference>
<dbReference type="RefSeq" id="XP_024868973.1">
    <property type="nucleotide sequence ID" value="XM_025013205.1"/>
</dbReference>
<reference evidence="4" key="1">
    <citation type="submission" date="2025-08" db="UniProtKB">
        <authorList>
            <consortium name="RefSeq"/>
        </authorList>
    </citation>
    <scope>IDENTIFICATION</scope>
    <source>
        <tissue evidence="4">Whole body</tissue>
    </source>
</reference>
<dbReference type="PANTHER" id="PTHR47331:SF5">
    <property type="entry name" value="RIBONUCLEASE H"/>
    <property type="match status" value="1"/>
</dbReference>
<feature type="domain" description="DUF5641" evidence="2">
    <location>
        <begin position="898"/>
        <end position="990"/>
    </location>
</feature>
<evidence type="ECO:0000313" key="3">
    <source>
        <dbReference type="Proteomes" id="UP000504618"/>
    </source>
</evidence>
<sequence length="1001" mass="112075">MLDYPVDAWDFMLLNHLLEKLTPTLREKFEAAHMTVESPRYDQLTRFLAGYCTVLASASGSSAQPSKRKAASTTSLVVQNAACPKCTEQHLLAKCPVFLQLSVRERHNFARESGLCLNCLRAGHNLKNCSSPFTCRHCQAKHHSLLHFGQANAPSLEAASAVTPVVDIPAAPADTGDSPIVSLASTSSRIVLLSTVRAEALDAHGIAFPVRVLLDSASQANFVTESCLQRGGFARARHRATVMGVGETKAATTRGLTSFVIRVRDEPDIRFPVEATVLPRITSPLPGSRVDSKPWNHLRGLPLADPEFYLPGSIDILLGAESFVSVLRDGRRTGKNEEPDAFNTAFGWVLMGAVSPSLHAQSVHSFATTIESIDAAVGQFWKLEKVPESIPCSEQDRRCREIFDQTTYRDHSGRFVVSYPFISDPPTFVDSRPIAVNRLRALERRFKSNGEFREGYNAFMQDYLDSGHMELASDPFPADGRVYYLPHHGVYKLDSATTKFRVVFDASSKCPNGLSLNDTLLSGPKLQPDIVAVLLLFRAEPVAITADVKQMFRQIRIHPEHRNYQRIVWRFSESEPILDYILTTVTFGTTASPFLAIYCLLKLAHDNRSKYPLVYAALIESLYVDDVVVSVRTVERAVALRDQLLELFRSAGFELRKWASSHPAALGGLDPEICSQKTLSFESADDQALKVLGLRWHSQSDSFGFQLNSLTRGCTKRTILSEVARIFDPLGFLAPLTFTAKRLIQRLWTLKLEWDDVPPLDVRHQWERYKSEFDALAPLRIPPRELEQHMCHAAERERIQWSFNPPSAPHFGGIWESNVKSFKTHLRRVVGDQILSLEEFTTVLTQIESVLNSRPLCPLSTDPLDLEVLSPGHFLTMEPLVAVPSPDLTPLATSRLGRWQLVQRMHQDFWKRWHKEYLHTLQQRPKWWIPANPLTVGSLVLIKDDNASPLRWKRGRVETLHLGIDGVPRVATVRVADGSILRPLVKLCPLPTGTPRAADSE</sequence>
<evidence type="ECO:0000259" key="1">
    <source>
        <dbReference type="Pfam" id="PF00078"/>
    </source>
</evidence>
<dbReference type="AlphaFoldDB" id="A0A6J1PHX9"/>
<gene>
    <name evidence="4" type="primary">LOC112452805</name>
</gene>
<dbReference type="Gene3D" id="3.30.420.10">
    <property type="entry name" value="Ribonuclease H-like superfamily/Ribonuclease H"/>
    <property type="match status" value="1"/>
</dbReference>
<evidence type="ECO:0000313" key="4">
    <source>
        <dbReference type="RefSeq" id="XP_024868973.1"/>
    </source>
</evidence>
<dbReference type="InterPro" id="IPR040676">
    <property type="entry name" value="DUF5641"/>
</dbReference>
<dbReference type="OrthoDB" id="7697989at2759"/>
<dbReference type="GO" id="GO:0003676">
    <property type="term" value="F:nucleic acid binding"/>
    <property type="evidence" value="ECO:0007669"/>
    <property type="project" value="InterPro"/>
</dbReference>
<dbReference type="InterPro" id="IPR036397">
    <property type="entry name" value="RNaseH_sf"/>
</dbReference>
<feature type="domain" description="Reverse transcriptase" evidence="1">
    <location>
        <begin position="541"/>
        <end position="656"/>
    </location>
</feature>
<keyword evidence="3" id="KW-1185">Reference proteome</keyword>
<name>A0A6J1PHX9_9HYME</name>
<dbReference type="GeneID" id="112452805"/>
<dbReference type="InterPro" id="IPR008042">
    <property type="entry name" value="Retrotrans_Pao"/>
</dbReference>
<dbReference type="InterPro" id="IPR043502">
    <property type="entry name" value="DNA/RNA_pol_sf"/>
</dbReference>
<dbReference type="PANTHER" id="PTHR47331">
    <property type="entry name" value="PHD-TYPE DOMAIN-CONTAINING PROTEIN"/>
    <property type="match status" value="1"/>
</dbReference>
<protein>
    <submittedName>
        <fullName evidence="4">Uncharacterized protein LOC112452805</fullName>
    </submittedName>
</protein>
<dbReference type="SUPFAM" id="SSF56672">
    <property type="entry name" value="DNA/RNA polymerases"/>
    <property type="match status" value="1"/>
</dbReference>
<proteinExistence type="predicted"/>
<dbReference type="Proteomes" id="UP000504618">
    <property type="component" value="Unplaced"/>
</dbReference>
<dbReference type="Pfam" id="PF05380">
    <property type="entry name" value="Peptidase_A17"/>
    <property type="match status" value="1"/>
</dbReference>
<evidence type="ECO:0000259" key="2">
    <source>
        <dbReference type="Pfam" id="PF18701"/>
    </source>
</evidence>
<dbReference type="CDD" id="cd01644">
    <property type="entry name" value="RT_pepA17"/>
    <property type="match status" value="1"/>
</dbReference>
<accession>A0A6J1PHX9</accession>
<dbReference type="InterPro" id="IPR000477">
    <property type="entry name" value="RT_dom"/>
</dbReference>
<dbReference type="Pfam" id="PF00078">
    <property type="entry name" value="RVT_1"/>
    <property type="match status" value="1"/>
</dbReference>
<dbReference type="Pfam" id="PF18701">
    <property type="entry name" value="DUF5641"/>
    <property type="match status" value="1"/>
</dbReference>